<dbReference type="Proteomes" id="UP000230233">
    <property type="component" value="Chromosome II"/>
</dbReference>
<organism evidence="1 2">
    <name type="scientific">Caenorhabditis nigoni</name>
    <dbReference type="NCBI Taxonomy" id="1611254"/>
    <lineage>
        <taxon>Eukaryota</taxon>
        <taxon>Metazoa</taxon>
        <taxon>Ecdysozoa</taxon>
        <taxon>Nematoda</taxon>
        <taxon>Chromadorea</taxon>
        <taxon>Rhabditida</taxon>
        <taxon>Rhabditina</taxon>
        <taxon>Rhabditomorpha</taxon>
        <taxon>Rhabditoidea</taxon>
        <taxon>Rhabditidae</taxon>
        <taxon>Peloderinae</taxon>
        <taxon>Caenorhabditis</taxon>
    </lineage>
</organism>
<dbReference type="InterPro" id="IPR021942">
    <property type="entry name" value="DUF3557"/>
</dbReference>
<dbReference type="PANTHER" id="PTHR31379">
    <property type="entry name" value="F-BOX C PROTEIN-RELATED-RELATED"/>
    <property type="match status" value="1"/>
</dbReference>
<reference evidence="2" key="1">
    <citation type="submission" date="2017-10" db="EMBL/GenBank/DDBJ databases">
        <title>Rapid genome shrinkage in a self-fertile nematode reveals novel sperm competition proteins.</title>
        <authorList>
            <person name="Yin D."/>
            <person name="Schwarz E.M."/>
            <person name="Thomas C.G."/>
            <person name="Felde R.L."/>
            <person name="Korf I.F."/>
            <person name="Cutter A.D."/>
            <person name="Schartner C.M."/>
            <person name="Ralston E.J."/>
            <person name="Meyer B.J."/>
            <person name="Haag E.S."/>
        </authorList>
    </citation>
    <scope>NUCLEOTIDE SEQUENCE [LARGE SCALE GENOMIC DNA]</scope>
    <source>
        <strain evidence="2">JU1422</strain>
    </source>
</reference>
<dbReference type="EMBL" id="PDUG01000002">
    <property type="protein sequence ID" value="PIC47870.1"/>
    <property type="molecule type" value="Genomic_DNA"/>
</dbReference>
<gene>
    <name evidence="1" type="primary">Cnig_chr_II.g7059</name>
    <name evidence="1" type="ORF">B9Z55_007059</name>
</gene>
<evidence type="ECO:0000313" key="2">
    <source>
        <dbReference type="Proteomes" id="UP000230233"/>
    </source>
</evidence>
<evidence type="ECO:0000313" key="1">
    <source>
        <dbReference type="EMBL" id="PIC47870.1"/>
    </source>
</evidence>
<evidence type="ECO:0008006" key="3">
    <source>
        <dbReference type="Google" id="ProtNLM"/>
    </source>
</evidence>
<dbReference type="Pfam" id="PF12078">
    <property type="entry name" value="DUF3557"/>
    <property type="match status" value="1"/>
</dbReference>
<dbReference type="AlphaFoldDB" id="A0A2G5V802"/>
<proteinExistence type="predicted"/>
<name>A0A2G5V802_9PELO</name>
<protein>
    <recommendedName>
        <fullName evidence="3">F-box associated domain-containing protein</fullName>
    </recommendedName>
</protein>
<dbReference type="PANTHER" id="PTHR31379:SF1">
    <property type="entry name" value="F-BOX C PROTEIN-RELATED"/>
    <property type="match status" value="1"/>
</dbReference>
<sequence length="169" mass="19258">MEIASISSILDPSRTLRNVSVPHVYSNYQHSFVKNAQQLSICTYTVVINQLAWVFGTMENQRFHFDLMDFHTPSANDYFQLVLAWLGAERRVGSMITLGLRTDQIGEEILELVRSRTERAESTERCVIAPLINGRKLQVSYAPLPEKIHLSTFLLTAKIMEGENSQKID</sequence>
<comment type="caution">
    <text evidence="1">The sequence shown here is derived from an EMBL/GenBank/DDBJ whole genome shotgun (WGS) entry which is preliminary data.</text>
</comment>
<keyword evidence="2" id="KW-1185">Reference proteome</keyword>
<accession>A0A2G5V802</accession>